<gene>
    <name evidence="1" type="ORF">QFC24_000311</name>
</gene>
<dbReference type="EMBL" id="JASBWV010000001">
    <property type="protein sequence ID" value="KAJ9128023.1"/>
    <property type="molecule type" value="Genomic_DNA"/>
</dbReference>
<keyword evidence="2" id="KW-1185">Reference proteome</keyword>
<protein>
    <submittedName>
        <fullName evidence="1">Uncharacterized protein</fullName>
    </submittedName>
</protein>
<evidence type="ECO:0000313" key="1">
    <source>
        <dbReference type="EMBL" id="KAJ9128023.1"/>
    </source>
</evidence>
<name>A0ACC2XVU2_9TREE</name>
<sequence>MSSPWDPYAGTEIWKAGWPLWELIKSTIDNIKLAILKSKPLLSWLQRQCVLNRDTLKRQKSARSWCFKAYGLQMGSRLSKIKNWPPTRATHFTAAIQHQEPNSQDEEEDEPPEEKARKRHVENAEEDKGDEQQQAVDRDNIRDDGATEDGSSFVDAEGGISQTRKLGLNDRNSDDWDEGQLRDDNGDSDEPLSSVPEDMNESQTEKSFNEEVEEDDALNIGKGKRRVN</sequence>
<proteinExistence type="predicted"/>
<dbReference type="Proteomes" id="UP001234202">
    <property type="component" value="Unassembled WGS sequence"/>
</dbReference>
<comment type="caution">
    <text evidence="1">The sequence shown here is derived from an EMBL/GenBank/DDBJ whole genome shotgun (WGS) entry which is preliminary data.</text>
</comment>
<reference evidence="1" key="1">
    <citation type="submission" date="2023-04" db="EMBL/GenBank/DDBJ databases">
        <title>Draft Genome sequencing of Naganishia species isolated from polar environments using Oxford Nanopore Technology.</title>
        <authorList>
            <person name="Leo P."/>
            <person name="Venkateswaran K."/>
        </authorList>
    </citation>
    <scope>NUCLEOTIDE SEQUENCE</scope>
    <source>
        <strain evidence="1">DBVPG 5303</strain>
    </source>
</reference>
<evidence type="ECO:0000313" key="2">
    <source>
        <dbReference type="Proteomes" id="UP001234202"/>
    </source>
</evidence>
<organism evidence="1 2">
    <name type="scientific">Naganishia onofrii</name>
    <dbReference type="NCBI Taxonomy" id="1851511"/>
    <lineage>
        <taxon>Eukaryota</taxon>
        <taxon>Fungi</taxon>
        <taxon>Dikarya</taxon>
        <taxon>Basidiomycota</taxon>
        <taxon>Agaricomycotina</taxon>
        <taxon>Tremellomycetes</taxon>
        <taxon>Filobasidiales</taxon>
        <taxon>Filobasidiaceae</taxon>
        <taxon>Naganishia</taxon>
    </lineage>
</organism>
<accession>A0ACC2XVU2</accession>